<dbReference type="Proteomes" id="UP000306319">
    <property type="component" value="Unassembled WGS sequence"/>
</dbReference>
<organism evidence="1 2">
    <name type="scientific">Lepagella muris</name>
    <dbReference type="NCBI Taxonomy" id="3032870"/>
    <lineage>
        <taxon>Bacteria</taxon>
        <taxon>Pseudomonadati</taxon>
        <taxon>Bacteroidota</taxon>
        <taxon>Bacteroidia</taxon>
        <taxon>Bacteroidales</taxon>
        <taxon>Muribaculaceae</taxon>
        <taxon>Lepagella</taxon>
    </lineage>
</organism>
<dbReference type="EMBL" id="SRYB01000047">
    <property type="protein sequence ID" value="TGY75965.1"/>
    <property type="molecule type" value="Genomic_DNA"/>
</dbReference>
<name>A0AC61RB61_9BACT</name>
<keyword evidence="2" id="KW-1185">Reference proteome</keyword>
<evidence type="ECO:0000313" key="2">
    <source>
        <dbReference type="Proteomes" id="UP000306319"/>
    </source>
</evidence>
<reference evidence="1" key="1">
    <citation type="submission" date="2019-04" db="EMBL/GenBank/DDBJ databases">
        <title>Microbes associate with the intestines of laboratory mice.</title>
        <authorList>
            <person name="Navarre W."/>
            <person name="Wong E."/>
            <person name="Huang K."/>
            <person name="Tropini C."/>
            <person name="Ng K."/>
            <person name="Yu B."/>
        </authorList>
    </citation>
    <scope>NUCLEOTIDE SEQUENCE</scope>
    <source>
        <strain evidence="1">NM04_E33</strain>
    </source>
</reference>
<evidence type="ECO:0000313" key="1">
    <source>
        <dbReference type="EMBL" id="TGY75965.1"/>
    </source>
</evidence>
<gene>
    <name evidence="1" type="ORF">E5331_19140</name>
</gene>
<comment type="caution">
    <text evidence="1">The sequence shown here is derived from an EMBL/GenBank/DDBJ whole genome shotgun (WGS) entry which is preliminary data.</text>
</comment>
<proteinExistence type="predicted"/>
<accession>A0AC61RB61</accession>
<protein>
    <submittedName>
        <fullName evidence="1">DUF1016 domain-containing protein</fullName>
    </submittedName>
</protein>
<sequence>MKNQNSLQEKSFLEEIRQIIITARRKVYTAVNSEMVITNWLIGKMIVKIQGGSERAVYGDRILKNISEHLTHEFGQGYDYSNLRKMRQFYLLFPNCDTLCLKLSWSHYRVLIRVQNPQAREYYAREAAKYPWSVRQLERQIHTQNYERILSTYKNECEQKKMIKECLPVKPERFDPCSLVHDPYVLEFIGAKPDPSWNEKKLEEALISHLEEFLLELGRGFAFVGRQKRITIDGQHFYPDLVFYNIITKSYVIIDLKSGRADYSDVGQMQLYVNYYNKEVCQPSDNPTIGIILCAEKNEAVIRYTLGDRTDIGIFQAKYELVLPTPEELQYEIERTREQFMLLNKKDEI</sequence>